<protein>
    <recommendedName>
        <fullName evidence="7">Splicing factor 3B subunit 3</fullName>
    </recommendedName>
</protein>
<evidence type="ECO:0000313" key="11">
    <source>
        <dbReference type="EMBL" id="CAG7833949.1"/>
    </source>
</evidence>
<keyword evidence="5" id="KW-0539">Nucleus</keyword>
<gene>
    <name evidence="11" type="ORF">AFUS01_LOCUS43505</name>
</gene>
<reference evidence="11" key="1">
    <citation type="submission" date="2021-06" db="EMBL/GenBank/DDBJ databases">
        <authorList>
            <person name="Hodson N. C."/>
            <person name="Mongue J. A."/>
            <person name="Jaron S. K."/>
        </authorList>
    </citation>
    <scope>NUCLEOTIDE SEQUENCE</scope>
</reference>
<evidence type="ECO:0000259" key="8">
    <source>
        <dbReference type="Pfam" id="PF03178"/>
    </source>
</evidence>
<evidence type="ECO:0000313" key="12">
    <source>
        <dbReference type="Proteomes" id="UP000708208"/>
    </source>
</evidence>
<comment type="caution">
    <text evidence="11">The sequence shown here is derived from an EMBL/GenBank/DDBJ whole genome shotgun (WGS) entry which is preliminary data.</text>
</comment>
<dbReference type="PANTHER" id="PTHR10644">
    <property type="entry name" value="DNA REPAIR/RNA PROCESSING CPSF FAMILY"/>
    <property type="match status" value="1"/>
</dbReference>
<dbReference type="Proteomes" id="UP000708208">
    <property type="component" value="Unassembled WGS sequence"/>
</dbReference>
<dbReference type="GO" id="GO:0005681">
    <property type="term" value="C:spliceosomal complex"/>
    <property type="evidence" value="ECO:0007669"/>
    <property type="project" value="UniProtKB-KW"/>
</dbReference>
<dbReference type="GO" id="GO:0003676">
    <property type="term" value="F:nucleic acid binding"/>
    <property type="evidence" value="ECO:0007669"/>
    <property type="project" value="InterPro"/>
</dbReference>
<evidence type="ECO:0000256" key="3">
    <source>
        <dbReference type="ARBA" id="ARBA00022728"/>
    </source>
</evidence>
<feature type="domain" description="RSE1/DDB1/CPSF1 first beta-propeller" evidence="9">
    <location>
        <begin position="46"/>
        <end position="433"/>
    </location>
</feature>
<keyword evidence="4" id="KW-0508">mRNA splicing</keyword>
<dbReference type="InterPro" id="IPR018846">
    <property type="entry name" value="Beta-prop_RSE1/DDB1/CPSF1_1st"/>
</dbReference>
<feature type="domain" description="RSE1/DDB1/CPSF1 second beta-propeller" evidence="10">
    <location>
        <begin position="477"/>
        <end position="791"/>
    </location>
</feature>
<dbReference type="Pfam" id="PF10433">
    <property type="entry name" value="Beta-prop_RSE1_1st"/>
    <property type="match status" value="1"/>
</dbReference>
<dbReference type="Pfam" id="PF03178">
    <property type="entry name" value="CPSF_A"/>
    <property type="match status" value="1"/>
</dbReference>
<dbReference type="FunFam" id="1.10.150.910:FF:000002">
    <property type="entry name" value="Splicing factor 3B subunit 3"/>
    <property type="match status" value="1"/>
</dbReference>
<dbReference type="GO" id="GO:0006397">
    <property type="term" value="P:mRNA processing"/>
    <property type="evidence" value="ECO:0007669"/>
    <property type="project" value="UniProtKB-KW"/>
</dbReference>
<keyword evidence="3" id="KW-0747">Spliceosome</keyword>
<evidence type="ECO:0000256" key="7">
    <source>
        <dbReference type="ARBA" id="ARBA00040929"/>
    </source>
</evidence>
<dbReference type="FunFam" id="2.130.10.10:FF:000031">
    <property type="entry name" value="Splicing factor 3b subunit 3"/>
    <property type="match status" value="1"/>
</dbReference>
<dbReference type="FunFam" id="2.130.10.10:FF:000027">
    <property type="entry name" value="Splicing factor 3B subunit 3"/>
    <property type="match status" value="1"/>
</dbReference>
<dbReference type="InterPro" id="IPR050358">
    <property type="entry name" value="RSE1/DDB1/CFT1"/>
</dbReference>
<feature type="domain" description="RSE1/DDB1/CPSF1 C-terminal" evidence="8">
    <location>
        <begin position="889"/>
        <end position="1209"/>
    </location>
</feature>
<dbReference type="EMBL" id="CAJVCH010570061">
    <property type="protein sequence ID" value="CAG7833949.1"/>
    <property type="molecule type" value="Genomic_DNA"/>
</dbReference>
<accession>A0A8J2LIX0</accession>
<sequence>MLVLEWSLEEAGVMSGTALTRTPHGGQPSLSAMHLYNLTLQRATGITHAIHGNFSGSKLQEIVVSRGKILEILRPDPNTGKVITLLSVEVFGIIRSLMAFRLTGGAKDYIVMGSDSGRIVILEYIPSKNVFEKVHQETYGKSGCRRIVPGQYLAIDPKGRAVMIGAVEKQKLVYILNRDAQARLTISSPLEAHKSNTLVYHLVGVDVGFENPMFACLEMDYEEADSDPTGAGAQNTKQTLTFYELDLGLNHVVRKYSEPLDEHANFLITVPGGNDGPSGVLICSENYITYKNLGEQPDIRCPIPRRRNDLDDPERGMIFVCSAAHKTKSMFFFLAQTEQGDIFKITLEIDEDMVTEIKLKYFDTVPVATSMCVLKTGFLFVGSEFGNHYLYQIAHLGDDDDEPEFSSAMPLEEGDTFFFAPRVLRNLVLVDEMDSLSPITSCQVADLANEDTPQLYMLCGRGPRSSMRVLRHGLEVSEMAVSELPGNPNAVWTVKRRADDEFDSYIIVSFVNATLVLSIGETVEEVTDSGFLGTTPTLSCSTLGEDALVQIYPDGIRHIRADKRVNEWKAPGKRSIFRCAVNQRQVVIALTGGELVYFEMDPTGQLNEYTDRREMPADVVSMSLGSVPTGEQRSRFLAVGLADNTVRIISLDPSDCLSPLSMQALPALPESLCIAEMGASEDTQQGTIYLNIGLENGVLLRTVLDPVTGDLADTRTRYLGSRPVKLFRIKMQGGEAVLAMSSRSWMSYYFQNRFHLTPLSYEILEYAAGFSSEQCPEGVVAISTNTLRILAMEKLGAIFNQMSFNLEYTPKKFAVHSETGHLLIIETDHNAYTEETKSQRRIQMAEEMKDAAGPDEQELAQEMADAFLHEDLPDSNFGAPKAGPGMWASIVRIMDPVEGKTYFFYRFPQNEAAMSLAYVKFATQGEFQHFVLVGVAKDLQLAPRTAGQNYIYTFKINADCTELDFIHKTVVEEVPYAMCPFQGKVLVGVGKTLRLYDYGKKKLLKKSENKHLPNLIVHIVTSGARIYVSDVQESVHFIKFRRSDNQLIVFADETNPRWVTTSCVLDYDTVAVADKFGNVAVLRLPPNTSDNVDEDPSGTKALWDRGLLSGASNKLEVLCNFHVGEIVLSLQKSTLIPGGNESLVYTTLSGSIGILVPFTSHEDHDFFQHLEMHMRSENTPLSGRDHLSFRSYYFPVRNVIDGDLCEQFNSMDPAKQRSIGEDLDRTPNEVAKKLEDIRTHFAF</sequence>
<comment type="subcellular location">
    <subcellularLocation>
        <location evidence="1">Nucleus</location>
    </subcellularLocation>
</comment>
<evidence type="ECO:0000256" key="1">
    <source>
        <dbReference type="ARBA" id="ARBA00004123"/>
    </source>
</evidence>
<proteinExistence type="inferred from homology"/>
<keyword evidence="2" id="KW-0507">mRNA processing</keyword>
<evidence type="ECO:0000256" key="5">
    <source>
        <dbReference type="ARBA" id="ARBA00023242"/>
    </source>
</evidence>
<dbReference type="Pfam" id="PF23726">
    <property type="entry name" value="Beta-prop_RSE1_2nd"/>
    <property type="match status" value="1"/>
</dbReference>
<organism evidence="11 12">
    <name type="scientific">Allacma fusca</name>
    <dbReference type="NCBI Taxonomy" id="39272"/>
    <lineage>
        <taxon>Eukaryota</taxon>
        <taxon>Metazoa</taxon>
        <taxon>Ecdysozoa</taxon>
        <taxon>Arthropoda</taxon>
        <taxon>Hexapoda</taxon>
        <taxon>Collembola</taxon>
        <taxon>Symphypleona</taxon>
        <taxon>Sminthuridae</taxon>
        <taxon>Allacma</taxon>
    </lineage>
</organism>
<evidence type="ECO:0000259" key="9">
    <source>
        <dbReference type="Pfam" id="PF10433"/>
    </source>
</evidence>
<dbReference type="InterPro" id="IPR058543">
    <property type="entry name" value="Beta-prop_RSE1/DDB1/CPSF1_2nd"/>
</dbReference>
<dbReference type="InterPro" id="IPR004871">
    <property type="entry name" value="RSE1/DDB1/CPSF1_C"/>
</dbReference>
<dbReference type="OrthoDB" id="436637at2759"/>
<evidence type="ECO:0000256" key="6">
    <source>
        <dbReference type="ARBA" id="ARBA00038266"/>
    </source>
</evidence>
<name>A0A8J2LIX0_9HEXA</name>
<comment type="similarity">
    <text evidence="6">Belongs to the RSE1 family.</text>
</comment>
<evidence type="ECO:0000256" key="4">
    <source>
        <dbReference type="ARBA" id="ARBA00023187"/>
    </source>
</evidence>
<dbReference type="GO" id="GO:0008380">
    <property type="term" value="P:RNA splicing"/>
    <property type="evidence" value="ECO:0007669"/>
    <property type="project" value="UniProtKB-KW"/>
</dbReference>
<dbReference type="AlphaFoldDB" id="A0A8J2LIX0"/>
<keyword evidence="12" id="KW-1185">Reference proteome</keyword>
<evidence type="ECO:0000259" key="10">
    <source>
        <dbReference type="Pfam" id="PF23726"/>
    </source>
</evidence>
<evidence type="ECO:0000256" key="2">
    <source>
        <dbReference type="ARBA" id="ARBA00022664"/>
    </source>
</evidence>